<accession>A0ABX1JL01</accession>
<dbReference type="EMBL" id="JAAXLS010000092">
    <property type="protein sequence ID" value="NKQ59341.1"/>
    <property type="molecule type" value="Genomic_DNA"/>
</dbReference>
<reference evidence="1 2" key="1">
    <citation type="submission" date="2020-04" db="EMBL/GenBank/DDBJ databases">
        <title>Novel species.</title>
        <authorList>
            <person name="Teo W.F.A."/>
            <person name="Lipun K."/>
            <person name="Srisuk N."/>
            <person name="Duangmal K."/>
        </authorList>
    </citation>
    <scope>NUCLEOTIDE SEQUENCE [LARGE SCALE GENOMIC DNA]</scope>
    <source>
        <strain evidence="1 2">K13G38</strain>
    </source>
</reference>
<name>A0ABX1JL01_9PSEU</name>
<evidence type="ECO:0000313" key="1">
    <source>
        <dbReference type="EMBL" id="NKQ59341.1"/>
    </source>
</evidence>
<dbReference type="Proteomes" id="UP000715441">
    <property type="component" value="Unassembled WGS sequence"/>
</dbReference>
<organism evidence="1 2">
    <name type="scientific">Amycolatopsis acididurans</name>
    <dbReference type="NCBI Taxonomy" id="2724524"/>
    <lineage>
        <taxon>Bacteria</taxon>
        <taxon>Bacillati</taxon>
        <taxon>Actinomycetota</taxon>
        <taxon>Actinomycetes</taxon>
        <taxon>Pseudonocardiales</taxon>
        <taxon>Pseudonocardiaceae</taxon>
        <taxon>Amycolatopsis</taxon>
    </lineage>
</organism>
<keyword evidence="2" id="KW-1185">Reference proteome</keyword>
<gene>
    <name evidence="1" type="ORF">HFP15_41545</name>
</gene>
<evidence type="ECO:0000313" key="2">
    <source>
        <dbReference type="Proteomes" id="UP000715441"/>
    </source>
</evidence>
<protein>
    <submittedName>
        <fullName evidence="1">Uncharacterized protein</fullName>
    </submittedName>
</protein>
<sequence length="71" mass="7395">MASPAVPQSARHPPSTTWVARSTVIVTGFVVWPSLRTSMLSQVGCTHGHGPAQFASTCRLTPSAGCSRTAT</sequence>
<comment type="caution">
    <text evidence="1">The sequence shown here is derived from an EMBL/GenBank/DDBJ whole genome shotgun (WGS) entry which is preliminary data.</text>
</comment>
<proteinExistence type="predicted"/>